<keyword evidence="1" id="KW-0175">Coiled coil</keyword>
<keyword evidence="3" id="KW-1185">Reference proteome</keyword>
<proteinExistence type="predicted"/>
<dbReference type="AlphaFoldDB" id="A0A2U1Q6B1"/>
<feature type="coiled-coil region" evidence="1">
    <location>
        <begin position="159"/>
        <end position="186"/>
    </location>
</feature>
<gene>
    <name evidence="2" type="ORF">CTI12_AA057000</name>
</gene>
<dbReference type="EMBL" id="PKPP01000377">
    <property type="protein sequence ID" value="PWA93535.1"/>
    <property type="molecule type" value="Genomic_DNA"/>
</dbReference>
<name>A0A2U1Q6B1_ARTAN</name>
<evidence type="ECO:0000256" key="1">
    <source>
        <dbReference type="SAM" id="Coils"/>
    </source>
</evidence>
<sequence>MSTEVPSTIEPTANNAPYFEEGESSVVVLRCKGEEWNRVEKEVHLAEDQLLLCYQQLYFQELFFGVKGKAIEESVNLELGLGVGEGGCCSERAVSIGNYYLGLKKKDEKTRKQKTNTPTAVVGQNILEADEVTDPLVSTDAGDSSIVVLRCKDQLWNSVELLSARYEALESEIGNLEAQVFGAEIQLGVALTEFEKTRYTMKSDQESAVKEKVVDDGGIEGIKSVQESCLVVDDGGIIDDSLNLELGLIVGEGGCSLGAYGSYFIALNKRKFEDNSRKQNFKSTTDDKTANEDISGILVATATASVPMVPVPRGTHYFARRLQEASQQTSEGKDE</sequence>
<comment type="caution">
    <text evidence="2">The sequence shown here is derived from an EMBL/GenBank/DDBJ whole genome shotgun (WGS) entry which is preliminary data.</text>
</comment>
<evidence type="ECO:0000313" key="2">
    <source>
        <dbReference type="EMBL" id="PWA93535.1"/>
    </source>
</evidence>
<protein>
    <submittedName>
        <fullName evidence="2">Uncharacterized protein</fullName>
    </submittedName>
</protein>
<reference evidence="2 3" key="1">
    <citation type="journal article" date="2018" name="Mol. Plant">
        <title>The genome of Artemisia annua provides insight into the evolution of Asteraceae family and artemisinin biosynthesis.</title>
        <authorList>
            <person name="Shen Q."/>
            <person name="Zhang L."/>
            <person name="Liao Z."/>
            <person name="Wang S."/>
            <person name="Yan T."/>
            <person name="Shi P."/>
            <person name="Liu M."/>
            <person name="Fu X."/>
            <person name="Pan Q."/>
            <person name="Wang Y."/>
            <person name="Lv Z."/>
            <person name="Lu X."/>
            <person name="Zhang F."/>
            <person name="Jiang W."/>
            <person name="Ma Y."/>
            <person name="Chen M."/>
            <person name="Hao X."/>
            <person name="Li L."/>
            <person name="Tang Y."/>
            <person name="Lv G."/>
            <person name="Zhou Y."/>
            <person name="Sun X."/>
            <person name="Brodelius P.E."/>
            <person name="Rose J.K.C."/>
            <person name="Tang K."/>
        </authorList>
    </citation>
    <scope>NUCLEOTIDE SEQUENCE [LARGE SCALE GENOMIC DNA]</scope>
    <source>
        <strain evidence="3">cv. Huhao1</strain>
        <tissue evidence="2">Leaf</tissue>
    </source>
</reference>
<accession>A0A2U1Q6B1</accession>
<dbReference type="Proteomes" id="UP000245207">
    <property type="component" value="Unassembled WGS sequence"/>
</dbReference>
<organism evidence="2 3">
    <name type="scientific">Artemisia annua</name>
    <name type="common">Sweet wormwood</name>
    <dbReference type="NCBI Taxonomy" id="35608"/>
    <lineage>
        <taxon>Eukaryota</taxon>
        <taxon>Viridiplantae</taxon>
        <taxon>Streptophyta</taxon>
        <taxon>Embryophyta</taxon>
        <taxon>Tracheophyta</taxon>
        <taxon>Spermatophyta</taxon>
        <taxon>Magnoliopsida</taxon>
        <taxon>eudicotyledons</taxon>
        <taxon>Gunneridae</taxon>
        <taxon>Pentapetalae</taxon>
        <taxon>asterids</taxon>
        <taxon>campanulids</taxon>
        <taxon>Asterales</taxon>
        <taxon>Asteraceae</taxon>
        <taxon>Asteroideae</taxon>
        <taxon>Anthemideae</taxon>
        <taxon>Artemisiinae</taxon>
        <taxon>Artemisia</taxon>
    </lineage>
</organism>
<evidence type="ECO:0000313" key="3">
    <source>
        <dbReference type="Proteomes" id="UP000245207"/>
    </source>
</evidence>